<dbReference type="eggNOG" id="COG2319">
    <property type="taxonomic scope" value="Bacteria"/>
</dbReference>
<evidence type="ECO:0000259" key="5">
    <source>
        <dbReference type="PROSITE" id="PS50011"/>
    </source>
</evidence>
<feature type="region of interest" description="Disordered" evidence="4">
    <location>
        <begin position="1"/>
        <end position="22"/>
    </location>
</feature>
<dbReference type="STRING" id="479432.Sros_0083"/>
<keyword evidence="6" id="KW-0723">Serine/threonine-protein kinase</keyword>
<feature type="domain" description="Protein kinase" evidence="5">
    <location>
        <begin position="26"/>
        <end position="289"/>
    </location>
</feature>
<dbReference type="Gene3D" id="2.130.10.10">
    <property type="entry name" value="YVTN repeat-like/Quinoprotein amine dehydrogenase"/>
    <property type="match status" value="2"/>
</dbReference>
<dbReference type="GO" id="GO:0005524">
    <property type="term" value="F:ATP binding"/>
    <property type="evidence" value="ECO:0007669"/>
    <property type="project" value="InterPro"/>
</dbReference>
<feature type="compositionally biased region" description="Pro residues" evidence="4">
    <location>
        <begin position="334"/>
        <end position="350"/>
    </location>
</feature>
<feature type="repeat" description="WD" evidence="3">
    <location>
        <begin position="717"/>
        <end position="752"/>
    </location>
</feature>
<dbReference type="PROSITE" id="PS50011">
    <property type="entry name" value="PROTEIN_KINASE_DOM"/>
    <property type="match status" value="1"/>
</dbReference>
<dbReference type="CDD" id="cd14014">
    <property type="entry name" value="STKc_PknB_like"/>
    <property type="match status" value="1"/>
</dbReference>
<evidence type="ECO:0000313" key="7">
    <source>
        <dbReference type="Proteomes" id="UP000002029"/>
    </source>
</evidence>
<dbReference type="PROSITE" id="PS50082">
    <property type="entry name" value="WD_REPEATS_2"/>
    <property type="match status" value="1"/>
</dbReference>
<dbReference type="InterPro" id="IPR000719">
    <property type="entry name" value="Prot_kinase_dom"/>
</dbReference>
<dbReference type="Gene3D" id="1.10.510.10">
    <property type="entry name" value="Transferase(Phosphotransferase) domain 1"/>
    <property type="match status" value="1"/>
</dbReference>
<dbReference type="InterPro" id="IPR001680">
    <property type="entry name" value="WD40_rpt"/>
</dbReference>
<evidence type="ECO:0000256" key="4">
    <source>
        <dbReference type="SAM" id="MobiDB-lite"/>
    </source>
</evidence>
<keyword evidence="1 3" id="KW-0853">WD repeat</keyword>
<dbReference type="SUPFAM" id="SSF56112">
    <property type="entry name" value="Protein kinase-like (PK-like)"/>
    <property type="match status" value="1"/>
</dbReference>
<dbReference type="Pfam" id="PF00400">
    <property type="entry name" value="WD40"/>
    <property type="match status" value="4"/>
</dbReference>
<sequence>MASGEGNAVSGPHPLAEGDPRQLGDYRLTGVLGEGGQGVVYLGQAPSGQPVAVKALHARMTADPAARERFLREAEITRRVAAFCTARVIDAGIARDRPYLVSEYVRGPSLDELITHDGPRTGGGLDRLAITTLTALAAIHRAGIVHRDFKPSNVIMGQEGPVVIDFGIARVLGHSTTRSGLMGTPAYLSPEQLNGHRAGTASDVFAWAATMVYAATGHPAFPGVIPAAVISAIVTREPDLAGVPDQLRPLLTACLAKDPAARPGVADLFTALTHGAPVMGDSGGKHPGLPFELPHDHDQVSQVGALPGTSEPRTVAPHLSTPVSTAGTPAISPQAPPPPSGSSPQAPPPLSGSSPVAAPPSSSSSPVATSLPADSSPRRTRRRLGRTLTAAVVVILVPAAFWLKPVLTDIFSGTVRPTAGTGSDEQPEPSVTGIPFGTLVGGRLAGPQKWILSLAVGQLGSRPVVVSGGYDGTVLVSDLATGIPVGSPFTGHRGPVWSVAVGQLDGRPAVVSGGSDGTVLVSDLATGAPLGSPFKGHRGSVESVAVGQLDGRPVAVSGGNDGTVLVSDLATGTPIGKPFTGHRHWVLAVAVGQLDGRPVVVSGGYNRTVLVSDLATGAPIGTSFTGHRGPIESIATGQLDGRPVAVSGGGKGDHTVRIWDLATGTPVGKPLTGHRSWALGLAVGQLGGRPTVVSGGYNDRTVRIWDMATGAPLGEPFKGHRGLIESVAVGQLDGRPVAVSGGNDGTVRVWGLGPPYPPPGL</sequence>
<dbReference type="PROSITE" id="PS00108">
    <property type="entry name" value="PROTEIN_KINASE_ST"/>
    <property type="match status" value="1"/>
</dbReference>
<dbReference type="PANTHER" id="PTHR44019:SF8">
    <property type="entry name" value="POC1 CENTRIOLAR PROTEIN HOMOLOG"/>
    <property type="match status" value="1"/>
</dbReference>
<dbReference type="InterPro" id="IPR015943">
    <property type="entry name" value="WD40/YVTN_repeat-like_dom_sf"/>
</dbReference>
<dbReference type="CDD" id="cd00200">
    <property type="entry name" value="WD40"/>
    <property type="match status" value="1"/>
</dbReference>
<feature type="region of interest" description="Disordered" evidence="4">
    <location>
        <begin position="301"/>
        <end position="382"/>
    </location>
</feature>
<keyword evidence="2" id="KW-0677">Repeat</keyword>
<evidence type="ECO:0000313" key="6">
    <source>
        <dbReference type="EMBL" id="ACZ83139.1"/>
    </source>
</evidence>
<evidence type="ECO:0000256" key="2">
    <source>
        <dbReference type="ARBA" id="ARBA00022737"/>
    </source>
</evidence>
<dbReference type="EMBL" id="CP001814">
    <property type="protein sequence ID" value="ACZ83139.1"/>
    <property type="molecule type" value="Genomic_DNA"/>
</dbReference>
<dbReference type="SUPFAM" id="SSF50978">
    <property type="entry name" value="WD40 repeat-like"/>
    <property type="match status" value="1"/>
</dbReference>
<keyword evidence="7" id="KW-1185">Reference proteome</keyword>
<dbReference type="InterPro" id="IPR050505">
    <property type="entry name" value="WDR55/POC1"/>
</dbReference>
<name>D2AXF9_STRRD</name>
<dbReference type="InterPro" id="IPR019775">
    <property type="entry name" value="WD40_repeat_CS"/>
</dbReference>
<keyword evidence="6" id="KW-0808">Transferase</keyword>
<dbReference type="PROSITE" id="PS00678">
    <property type="entry name" value="WD_REPEATS_1"/>
    <property type="match status" value="1"/>
</dbReference>
<feature type="compositionally biased region" description="Low complexity" evidence="4">
    <location>
        <begin position="351"/>
        <end position="373"/>
    </location>
</feature>
<dbReference type="Pfam" id="PF00069">
    <property type="entry name" value="Pkinase"/>
    <property type="match status" value="1"/>
</dbReference>
<keyword evidence="6" id="KW-0418">Kinase</keyword>
<dbReference type="KEGG" id="sro:Sros_0083"/>
<evidence type="ECO:0000256" key="3">
    <source>
        <dbReference type="PROSITE-ProRule" id="PRU00221"/>
    </source>
</evidence>
<dbReference type="SMART" id="SM00320">
    <property type="entry name" value="WD40"/>
    <property type="match status" value="7"/>
</dbReference>
<dbReference type="HOGENOM" id="CLU_366351_0_0_11"/>
<dbReference type="AlphaFoldDB" id="D2AXF9"/>
<dbReference type="InterPro" id="IPR008271">
    <property type="entry name" value="Ser/Thr_kinase_AS"/>
</dbReference>
<dbReference type="Proteomes" id="UP000002029">
    <property type="component" value="Chromosome"/>
</dbReference>
<protein>
    <submittedName>
        <fullName evidence="6">Serine/threonine protein kinase-like protein</fullName>
    </submittedName>
</protein>
<organism evidence="6 7">
    <name type="scientific">Streptosporangium roseum (strain ATCC 12428 / DSM 43021 / JCM 3005 / KCTC 9067 / NCIMB 10171 / NRRL 2505 / NI 9100)</name>
    <dbReference type="NCBI Taxonomy" id="479432"/>
    <lineage>
        <taxon>Bacteria</taxon>
        <taxon>Bacillati</taxon>
        <taxon>Actinomycetota</taxon>
        <taxon>Actinomycetes</taxon>
        <taxon>Streptosporangiales</taxon>
        <taxon>Streptosporangiaceae</taxon>
        <taxon>Streptosporangium</taxon>
    </lineage>
</organism>
<dbReference type="Gene3D" id="3.30.200.20">
    <property type="entry name" value="Phosphorylase Kinase, domain 1"/>
    <property type="match status" value="1"/>
</dbReference>
<evidence type="ECO:0000256" key="1">
    <source>
        <dbReference type="ARBA" id="ARBA00022574"/>
    </source>
</evidence>
<dbReference type="PANTHER" id="PTHR44019">
    <property type="entry name" value="WD REPEAT-CONTAINING PROTEIN 55"/>
    <property type="match status" value="1"/>
</dbReference>
<dbReference type="eggNOG" id="COG0515">
    <property type="taxonomic scope" value="Bacteria"/>
</dbReference>
<accession>D2AXF9</accession>
<dbReference type="GO" id="GO:0004674">
    <property type="term" value="F:protein serine/threonine kinase activity"/>
    <property type="evidence" value="ECO:0007669"/>
    <property type="project" value="UniProtKB-KW"/>
</dbReference>
<dbReference type="InterPro" id="IPR036322">
    <property type="entry name" value="WD40_repeat_dom_sf"/>
</dbReference>
<dbReference type="InterPro" id="IPR011009">
    <property type="entry name" value="Kinase-like_dom_sf"/>
</dbReference>
<proteinExistence type="predicted"/>
<gene>
    <name evidence="6" type="ordered locus">Sros_0083</name>
</gene>
<reference evidence="6 7" key="1">
    <citation type="journal article" date="2010" name="Stand. Genomic Sci.">
        <title>Complete genome sequence of Streptosporangium roseum type strain (NI 9100).</title>
        <authorList>
            <person name="Nolan M."/>
            <person name="Sikorski J."/>
            <person name="Jando M."/>
            <person name="Lucas S."/>
            <person name="Lapidus A."/>
            <person name="Glavina Del Rio T."/>
            <person name="Chen F."/>
            <person name="Tice H."/>
            <person name="Pitluck S."/>
            <person name="Cheng J.F."/>
            <person name="Chertkov O."/>
            <person name="Sims D."/>
            <person name="Meincke L."/>
            <person name="Brettin T."/>
            <person name="Han C."/>
            <person name="Detter J.C."/>
            <person name="Bruce D."/>
            <person name="Goodwin L."/>
            <person name="Land M."/>
            <person name="Hauser L."/>
            <person name="Chang Y.J."/>
            <person name="Jeffries C.D."/>
            <person name="Ivanova N."/>
            <person name="Mavromatis K."/>
            <person name="Mikhailova N."/>
            <person name="Chen A."/>
            <person name="Palaniappan K."/>
            <person name="Chain P."/>
            <person name="Rohde M."/>
            <person name="Goker M."/>
            <person name="Bristow J."/>
            <person name="Eisen J.A."/>
            <person name="Markowitz V."/>
            <person name="Hugenholtz P."/>
            <person name="Kyrpides N.C."/>
            <person name="Klenk H.P."/>
        </authorList>
    </citation>
    <scope>NUCLEOTIDE SEQUENCE [LARGE SCALE GENOMIC DNA]</scope>
    <source>
        <strain evidence="7">ATCC 12428 / DSM 43021 / JCM 3005 / NI 9100</strain>
    </source>
</reference>